<organism evidence="1 2">
    <name type="scientific">[Eubacterium] siraeum 70/3</name>
    <dbReference type="NCBI Taxonomy" id="657319"/>
    <lineage>
        <taxon>Bacteria</taxon>
        <taxon>Bacillati</taxon>
        <taxon>Bacillota</taxon>
        <taxon>Clostridia</taxon>
        <taxon>Eubacteriales</taxon>
        <taxon>Oscillospiraceae</taxon>
        <taxon>Oscillospiraceae incertae sedis</taxon>
    </lineage>
</organism>
<dbReference type="Proteomes" id="UP000008803">
    <property type="component" value="Chromosome"/>
</dbReference>
<dbReference type="EMBL" id="FP929044">
    <property type="protein sequence ID" value="CBK97099.1"/>
    <property type="molecule type" value="Genomic_DNA"/>
</dbReference>
<dbReference type="HOGENOM" id="CLU_1203370_0_0_9"/>
<evidence type="ECO:0000313" key="2">
    <source>
        <dbReference type="Proteomes" id="UP000008803"/>
    </source>
</evidence>
<dbReference type="KEGG" id="esu:EUS_20800"/>
<proteinExistence type="predicted"/>
<reference evidence="1 2" key="2">
    <citation type="submission" date="2010-03" db="EMBL/GenBank/DDBJ databases">
        <authorList>
            <person name="Pajon A."/>
        </authorList>
    </citation>
    <scope>NUCLEOTIDE SEQUENCE [LARGE SCALE GENOMIC DNA]</scope>
    <source>
        <strain evidence="1 2">70/3</strain>
    </source>
</reference>
<dbReference type="BioCyc" id="ESIR657319:G136K-1758-MONOMER"/>
<name>D4JVI0_9FIRM</name>
<evidence type="ECO:0000313" key="1">
    <source>
        <dbReference type="EMBL" id="CBK97099.1"/>
    </source>
</evidence>
<reference evidence="1 2" key="1">
    <citation type="submission" date="2010-03" db="EMBL/GenBank/DDBJ databases">
        <title>The genome sequence of Eubacterium siraeum 70/3.</title>
        <authorList>
            <consortium name="metaHIT consortium -- http://www.metahit.eu/"/>
            <person name="Pajon A."/>
            <person name="Turner K."/>
            <person name="Parkhill J."/>
            <person name="Duncan S."/>
            <person name="Flint H."/>
        </authorList>
    </citation>
    <scope>NUCLEOTIDE SEQUENCE [LARGE SCALE GENOMIC DNA]</scope>
    <source>
        <strain evidence="1 2">70/3</strain>
    </source>
</reference>
<dbReference type="PATRIC" id="fig|657319.3.peg.2493"/>
<accession>D4JVI0</accession>
<gene>
    <name evidence="1" type="ORF">EUS_20800</name>
</gene>
<sequence>MEKITFSTVLGTAVTIDDVNTSSDADGYIPLHLLSFEGNALGYKHDSSERVGFDGAGFYGAKANVRTITAEIALLPRNGKPATMYELRRKLMRYFPAGVEGTLKYTNSAGKTYQIEGVVSELPAVERQAGVLCTAKISILSYVPFWRVKAADVELSAAAGKTQSVNFTAQTEDKVPAMLSITATAAMTGTDTHSAIIALSGREMPVSYNSMSVYGKEPQGTYKSAQESFS</sequence>
<protein>
    <submittedName>
        <fullName evidence="1">Uncharacterized protein</fullName>
    </submittedName>
</protein>
<dbReference type="AlphaFoldDB" id="D4JVI0"/>